<reference evidence="1" key="1">
    <citation type="submission" date="2024-06" db="EMBL/GenBank/DDBJ databases">
        <authorList>
            <person name="Gannavaram S."/>
            <person name="Nemani S."/>
            <person name="Datta M."/>
            <person name="Picchiottino A."/>
            <person name="Mereddy A."/>
            <person name="Gannavaram N."/>
            <person name="Honeycutt C."/>
            <person name="Tran D."/>
            <person name="Choi K."/>
            <person name="Srinivasan K."/>
            <person name="Johnson A."/>
        </authorList>
    </citation>
    <scope>NUCLEOTIDE SEQUENCE</scope>
</reference>
<evidence type="ECO:0008006" key="2">
    <source>
        <dbReference type="Google" id="ProtNLM"/>
    </source>
</evidence>
<proteinExistence type="predicted"/>
<accession>A0AAU8KZC3</accession>
<sequence>MSNLKLQHNGMNYSMKAYGGLGNLRRIMARNDDSFESWLNLGGRTVQNQNPLVGLLQVFSVNVEWTTDYLINVIDTNAQSLASLMSMTCLYNKGKDHPLSVYPESNHRTLLVVPFGKPDRVQINSYFSSDLNNLVPFYPIYTTDTKQRWDLTELMDTQDRKAETPIHTIIQIDIYALVIGFYRWLKSGREYGNSPHGYIANFPLMNCYLYHNELVNFNYLNSRENSIYISKGEFALEPYAGNLKDYTDHKNRAMLTEPMKSYTEFIQINQPVNIAVDQYKMIFPDTYKSLMFMQLSWVWTFPALGMAEKYLAYNKAIGTVDGVFMAALRDYYKESFQAQVNQIKDQNWATKFTQLHNDVKTFI</sequence>
<evidence type="ECO:0000313" key="1">
    <source>
        <dbReference type="EMBL" id="XCN28170.1"/>
    </source>
</evidence>
<organism evidence="1">
    <name type="scientific">Pantoea phage Survivor</name>
    <dbReference type="NCBI Taxonomy" id="3232176"/>
    <lineage>
        <taxon>Viruses</taxon>
        <taxon>Duplodnaviria</taxon>
        <taxon>Heunggongvirae</taxon>
        <taxon>Uroviricota</taxon>
        <taxon>Caudoviricetes</taxon>
    </lineage>
</organism>
<name>A0AAU8KZC3_9CAUD</name>
<dbReference type="EMBL" id="PP885733">
    <property type="protein sequence ID" value="XCN28170.1"/>
    <property type="molecule type" value="Genomic_DNA"/>
</dbReference>
<protein>
    <recommendedName>
        <fullName evidence="2">Virion structural protein</fullName>
    </recommendedName>
</protein>